<dbReference type="PANTHER" id="PTHR32470">
    <property type="entry name" value="ADH DEHYDROGENASE [UBIQUINONE] 1 ALPHA SUBCOMPLEX ASSEMBLY FACTOR 2"/>
    <property type="match status" value="1"/>
</dbReference>
<dbReference type="Pfam" id="PF05071">
    <property type="entry name" value="NDUFA12"/>
    <property type="match status" value="1"/>
</dbReference>
<organism evidence="3 4">
    <name type="scientific">Polytolypa hystricis (strain UAMH7299)</name>
    <dbReference type="NCBI Taxonomy" id="1447883"/>
    <lineage>
        <taxon>Eukaryota</taxon>
        <taxon>Fungi</taxon>
        <taxon>Dikarya</taxon>
        <taxon>Ascomycota</taxon>
        <taxon>Pezizomycotina</taxon>
        <taxon>Eurotiomycetes</taxon>
        <taxon>Eurotiomycetidae</taxon>
        <taxon>Onygenales</taxon>
        <taxon>Onygenales incertae sedis</taxon>
        <taxon>Polytolypa</taxon>
    </lineage>
</organism>
<evidence type="ECO:0000256" key="1">
    <source>
        <dbReference type="ARBA" id="ARBA00007355"/>
    </source>
</evidence>
<feature type="region of interest" description="Disordered" evidence="2">
    <location>
        <begin position="124"/>
        <end position="210"/>
    </location>
</feature>
<dbReference type="Proteomes" id="UP000224634">
    <property type="component" value="Unassembled WGS sequence"/>
</dbReference>
<keyword evidence="4" id="KW-1185">Reference proteome</keyword>
<accession>A0A2B7YI13</accession>
<dbReference type="InterPro" id="IPR052618">
    <property type="entry name" value="ComplexI_NDUFA12"/>
</dbReference>
<comment type="similarity">
    <text evidence="1">Belongs to the complex I NDUFA12 subunit family.</text>
</comment>
<evidence type="ECO:0000313" key="4">
    <source>
        <dbReference type="Proteomes" id="UP000224634"/>
    </source>
</evidence>
<sequence length="210" mass="24183">MSPINSLWFKWKSLKLPWRKTFPVGEDAQYRNPSLHVYARSDLSGNTFWEFKDAINAGRMRRIVKANPKTHYADVKISPQWHQWLRNVRENAPTIDEQKSELLRQAQMKQLAQLADERWASKPSYLDKPQDQQQQQQQQPAPATQSQHPSYHVPATPQRVEPAAAVKSAVGTEEQLKHQGKGKKTPWAREAGGPSEKWQPEAWTPSSSKR</sequence>
<evidence type="ECO:0000256" key="2">
    <source>
        <dbReference type="SAM" id="MobiDB-lite"/>
    </source>
</evidence>
<dbReference type="InterPro" id="IPR007763">
    <property type="entry name" value="NDUFA12"/>
</dbReference>
<dbReference type="PANTHER" id="PTHR32470:SF2">
    <property type="entry name" value="NADH DEHYDROGENASE [UBIQUINONE] 1 ALPHA SUBCOMPLEX ASSEMBLY FACTOR 2"/>
    <property type="match status" value="1"/>
</dbReference>
<feature type="compositionally biased region" description="Low complexity" evidence="2">
    <location>
        <begin position="131"/>
        <end position="149"/>
    </location>
</feature>
<protein>
    <submittedName>
        <fullName evidence="3">Uncharacterized protein</fullName>
    </submittedName>
</protein>
<dbReference type="OrthoDB" id="10255576at2759"/>
<name>A0A2B7YI13_POLH7</name>
<reference evidence="3 4" key="1">
    <citation type="submission" date="2017-10" db="EMBL/GenBank/DDBJ databases">
        <title>Comparative genomics in systemic dimorphic fungi from Ajellomycetaceae.</title>
        <authorList>
            <person name="Munoz J.F."/>
            <person name="Mcewen J.G."/>
            <person name="Clay O.K."/>
            <person name="Cuomo C.A."/>
        </authorList>
    </citation>
    <scope>NUCLEOTIDE SEQUENCE [LARGE SCALE GENOMIC DNA]</scope>
    <source>
        <strain evidence="3 4">UAMH7299</strain>
    </source>
</reference>
<dbReference type="AlphaFoldDB" id="A0A2B7YI13"/>
<gene>
    <name evidence="3" type="ORF">AJ80_03499</name>
</gene>
<comment type="caution">
    <text evidence="3">The sequence shown here is derived from an EMBL/GenBank/DDBJ whole genome shotgun (WGS) entry which is preliminary data.</text>
</comment>
<proteinExistence type="inferred from homology"/>
<evidence type="ECO:0000313" key="3">
    <source>
        <dbReference type="EMBL" id="PGH20739.1"/>
    </source>
</evidence>
<dbReference type="GO" id="GO:0005739">
    <property type="term" value="C:mitochondrion"/>
    <property type="evidence" value="ECO:0007669"/>
    <property type="project" value="TreeGrafter"/>
</dbReference>
<dbReference type="EMBL" id="PDNA01000039">
    <property type="protein sequence ID" value="PGH20739.1"/>
    <property type="molecule type" value="Genomic_DNA"/>
</dbReference>
<dbReference type="GO" id="GO:0032981">
    <property type="term" value="P:mitochondrial respiratory chain complex I assembly"/>
    <property type="evidence" value="ECO:0007669"/>
    <property type="project" value="TreeGrafter"/>
</dbReference>
<dbReference type="GO" id="GO:0045271">
    <property type="term" value="C:respiratory chain complex I"/>
    <property type="evidence" value="ECO:0007669"/>
    <property type="project" value="InterPro"/>
</dbReference>
<dbReference type="STRING" id="1447883.A0A2B7YI13"/>